<proteinExistence type="predicted"/>
<reference evidence="3" key="1">
    <citation type="journal article" date="2014" name="Int. J. Syst. Evol. Microbiol.">
        <title>Complete genome sequence of Corynebacterium casei LMG S-19264T (=DSM 44701T), isolated from a smear-ripened cheese.</title>
        <authorList>
            <consortium name="US DOE Joint Genome Institute (JGI-PGF)"/>
            <person name="Walter F."/>
            <person name="Albersmeier A."/>
            <person name="Kalinowski J."/>
            <person name="Ruckert C."/>
        </authorList>
    </citation>
    <scope>NUCLEOTIDE SEQUENCE</scope>
    <source>
        <strain evidence="3">NBRC 108769</strain>
    </source>
</reference>
<feature type="domain" description="DUF306" evidence="1">
    <location>
        <begin position="253"/>
        <end position="358"/>
    </location>
</feature>
<organism evidence="3 4">
    <name type="scientific">Portibacter lacus</name>
    <dbReference type="NCBI Taxonomy" id="1099794"/>
    <lineage>
        <taxon>Bacteria</taxon>
        <taxon>Pseudomonadati</taxon>
        <taxon>Bacteroidota</taxon>
        <taxon>Saprospiria</taxon>
        <taxon>Saprospirales</taxon>
        <taxon>Haliscomenobacteraceae</taxon>
        <taxon>Portibacter</taxon>
    </lineage>
</organism>
<dbReference type="Gene3D" id="2.40.128.640">
    <property type="match status" value="1"/>
</dbReference>
<evidence type="ECO:0000259" key="2">
    <source>
        <dbReference type="Pfam" id="PF14302"/>
    </source>
</evidence>
<dbReference type="InterPro" id="IPR007298">
    <property type="entry name" value="Cu-R_lipoprotein_NlpE"/>
</dbReference>
<sequence>MKLSMQSALKMIFAMMLIVSVISCGEKNKQNDLGESIDMHTSEESLDWIGPYNGILPCADCPGIETTLTLQGNLKYELKMRYQEKSEKVFIETGSFEWDDAGSIITLNVDGKPSEDHQYKMIENGMLKLDNKGEEISGELAQMYLLNKSEDQMINLMPGEYIYHVSSIRASCEGVGSQSCLQIQKGNEYNPDSLELFYSSIEGFDYQEGFFYKLVVKEEEKEASNVPADASSISYKLVRILSQKRDGKLALNDIWALASLNGNPINVADYQKHPDLEINLREKRVMGNDGCNSFTGSLAKVDDNYISFGQLAGTRMACKNMEGSDQVNANLNSVNAYKINGLKLTFFNANGDELLTYKKVD</sequence>
<dbReference type="PANTHER" id="PTHR35535:SF2">
    <property type="entry name" value="DUF306 DOMAIN-CONTAINING PROTEIN"/>
    <property type="match status" value="1"/>
</dbReference>
<gene>
    <name evidence="3" type="ORF">GCM10007940_19320</name>
</gene>
<dbReference type="PROSITE" id="PS51257">
    <property type="entry name" value="PROKAR_LIPOPROTEIN"/>
    <property type="match status" value="1"/>
</dbReference>
<comment type="caution">
    <text evidence="3">The sequence shown here is derived from an EMBL/GenBank/DDBJ whole genome shotgun (WGS) entry which is preliminary data.</text>
</comment>
<dbReference type="InterPro" id="IPR038670">
    <property type="entry name" value="HslJ-like_sf"/>
</dbReference>
<protein>
    <recommendedName>
        <fullName evidence="5">META domain-containing protein</fullName>
    </recommendedName>
</protein>
<dbReference type="PANTHER" id="PTHR35535">
    <property type="entry name" value="HEAT SHOCK PROTEIN HSLJ"/>
    <property type="match status" value="1"/>
</dbReference>
<dbReference type="InterPro" id="IPR025485">
    <property type="entry name" value="DUF4377"/>
</dbReference>
<accession>A0AA37SPX6</accession>
<keyword evidence="4" id="KW-1185">Reference proteome</keyword>
<dbReference type="Gene3D" id="2.40.128.270">
    <property type="match status" value="1"/>
</dbReference>
<dbReference type="InterPro" id="IPR005184">
    <property type="entry name" value="DUF306_Meta_HslJ"/>
</dbReference>
<dbReference type="Pfam" id="PF03724">
    <property type="entry name" value="META"/>
    <property type="match status" value="1"/>
</dbReference>
<evidence type="ECO:0000313" key="4">
    <source>
        <dbReference type="Proteomes" id="UP001156666"/>
    </source>
</evidence>
<evidence type="ECO:0000259" key="1">
    <source>
        <dbReference type="Pfam" id="PF03724"/>
    </source>
</evidence>
<dbReference type="InterPro" id="IPR053147">
    <property type="entry name" value="Hsp_HslJ-like"/>
</dbReference>
<name>A0AA37SPX6_9BACT</name>
<dbReference type="Pfam" id="PF14302">
    <property type="entry name" value="DUF4377"/>
    <property type="match status" value="1"/>
</dbReference>
<evidence type="ECO:0008006" key="5">
    <source>
        <dbReference type="Google" id="ProtNLM"/>
    </source>
</evidence>
<dbReference type="EMBL" id="BSOH01000011">
    <property type="protein sequence ID" value="GLR17317.1"/>
    <property type="molecule type" value="Genomic_DNA"/>
</dbReference>
<reference evidence="3" key="2">
    <citation type="submission" date="2023-01" db="EMBL/GenBank/DDBJ databases">
        <title>Draft genome sequence of Portibacter lacus strain NBRC 108769.</title>
        <authorList>
            <person name="Sun Q."/>
            <person name="Mori K."/>
        </authorList>
    </citation>
    <scope>NUCLEOTIDE SEQUENCE</scope>
    <source>
        <strain evidence="3">NBRC 108769</strain>
    </source>
</reference>
<dbReference type="AlphaFoldDB" id="A0AA37SPX6"/>
<dbReference type="Pfam" id="PF04170">
    <property type="entry name" value="NlpE"/>
    <property type="match status" value="1"/>
</dbReference>
<evidence type="ECO:0000313" key="3">
    <source>
        <dbReference type="EMBL" id="GLR17317.1"/>
    </source>
</evidence>
<feature type="domain" description="DUF4377" evidence="2">
    <location>
        <begin position="165"/>
        <end position="243"/>
    </location>
</feature>
<dbReference type="Proteomes" id="UP001156666">
    <property type="component" value="Unassembled WGS sequence"/>
</dbReference>